<reference evidence="7 8" key="1">
    <citation type="submission" date="2019-12" db="EMBL/GenBank/DDBJ databases">
        <title>The draft genomic sequence of strain Chitinophaga oryziterrae JCM 16595.</title>
        <authorList>
            <person name="Zhang X."/>
        </authorList>
    </citation>
    <scope>NUCLEOTIDE SEQUENCE [LARGE SCALE GENOMIC DNA]</scope>
    <source>
        <strain evidence="7 8">JCM 16595</strain>
    </source>
</reference>
<name>A0A6N8J7U0_9BACT</name>
<keyword evidence="1" id="KW-0645">Protease</keyword>
<keyword evidence="4" id="KW-0862">Zinc</keyword>
<evidence type="ECO:0000313" key="8">
    <source>
        <dbReference type="Proteomes" id="UP000468388"/>
    </source>
</evidence>
<dbReference type="InterPro" id="IPR025657">
    <property type="entry name" value="RadC_JAB"/>
</dbReference>
<evidence type="ECO:0000256" key="4">
    <source>
        <dbReference type="ARBA" id="ARBA00022833"/>
    </source>
</evidence>
<evidence type="ECO:0000256" key="3">
    <source>
        <dbReference type="ARBA" id="ARBA00022801"/>
    </source>
</evidence>
<feature type="domain" description="MPN" evidence="6">
    <location>
        <begin position="31"/>
        <end position="156"/>
    </location>
</feature>
<dbReference type="OrthoDB" id="9804482at2"/>
<keyword evidence="2" id="KW-0479">Metal-binding</keyword>
<dbReference type="GO" id="GO:0008237">
    <property type="term" value="F:metallopeptidase activity"/>
    <property type="evidence" value="ECO:0007669"/>
    <property type="project" value="UniProtKB-KW"/>
</dbReference>
<dbReference type="Pfam" id="PF04002">
    <property type="entry name" value="RadC"/>
    <property type="match status" value="1"/>
</dbReference>
<comment type="caution">
    <text evidence="7">The sequence shown here is derived from an EMBL/GenBank/DDBJ whole genome shotgun (WGS) entry which is preliminary data.</text>
</comment>
<dbReference type="PROSITE" id="PS01302">
    <property type="entry name" value="UPF0758"/>
    <property type="match status" value="1"/>
</dbReference>
<protein>
    <submittedName>
        <fullName evidence="7">DNA repair protein</fullName>
    </submittedName>
</protein>
<dbReference type="PROSITE" id="PS50249">
    <property type="entry name" value="MPN"/>
    <property type="match status" value="1"/>
</dbReference>
<dbReference type="EMBL" id="WRXO01000001">
    <property type="protein sequence ID" value="MVT40262.1"/>
    <property type="molecule type" value="Genomic_DNA"/>
</dbReference>
<evidence type="ECO:0000313" key="7">
    <source>
        <dbReference type="EMBL" id="MVT40262.1"/>
    </source>
</evidence>
<dbReference type="PANTHER" id="PTHR30471">
    <property type="entry name" value="DNA REPAIR PROTEIN RADC"/>
    <property type="match status" value="1"/>
</dbReference>
<evidence type="ECO:0000256" key="2">
    <source>
        <dbReference type="ARBA" id="ARBA00022723"/>
    </source>
</evidence>
<evidence type="ECO:0000256" key="5">
    <source>
        <dbReference type="ARBA" id="ARBA00023049"/>
    </source>
</evidence>
<dbReference type="InterPro" id="IPR020891">
    <property type="entry name" value="UPF0758_CS"/>
</dbReference>
<dbReference type="InterPro" id="IPR037518">
    <property type="entry name" value="MPN"/>
</dbReference>
<evidence type="ECO:0000259" key="6">
    <source>
        <dbReference type="PROSITE" id="PS50249"/>
    </source>
</evidence>
<dbReference type="InterPro" id="IPR001405">
    <property type="entry name" value="UPF0758"/>
</dbReference>
<dbReference type="Gene3D" id="3.40.140.10">
    <property type="entry name" value="Cytidine Deaminase, domain 2"/>
    <property type="match status" value="1"/>
</dbReference>
<keyword evidence="5" id="KW-0482">Metalloprotease</keyword>
<dbReference type="PANTHER" id="PTHR30471:SF3">
    <property type="entry name" value="UPF0758 PROTEIN YEES-RELATED"/>
    <property type="match status" value="1"/>
</dbReference>
<sequence length="157" mass="17410">MECTMNLNDLNTICEIKLSYHNKVKPSMRPLLTNSQNAYELLLKIWDMDTIELSEKIVVILMNQGSRVLGVIHLTSGSATSCTMDFRTLFAAALKANATRIILAHNHPSGNTIPSASDIAMTKKMIDAGKLLDITVVDHLIITTERYCSLVEEGYVI</sequence>
<dbReference type="AlphaFoldDB" id="A0A6N8J7U0"/>
<dbReference type="Proteomes" id="UP000468388">
    <property type="component" value="Unassembled WGS sequence"/>
</dbReference>
<dbReference type="CDD" id="cd08071">
    <property type="entry name" value="MPN_DUF2466"/>
    <property type="match status" value="1"/>
</dbReference>
<accession>A0A6N8J7U0</accession>
<dbReference type="GO" id="GO:0046872">
    <property type="term" value="F:metal ion binding"/>
    <property type="evidence" value="ECO:0007669"/>
    <property type="project" value="UniProtKB-KW"/>
</dbReference>
<keyword evidence="3" id="KW-0378">Hydrolase</keyword>
<gene>
    <name evidence="7" type="ORF">GO495_06690</name>
</gene>
<dbReference type="SUPFAM" id="SSF102712">
    <property type="entry name" value="JAB1/MPN domain"/>
    <property type="match status" value="1"/>
</dbReference>
<proteinExistence type="predicted"/>
<keyword evidence="8" id="KW-1185">Reference proteome</keyword>
<dbReference type="GO" id="GO:0006508">
    <property type="term" value="P:proteolysis"/>
    <property type="evidence" value="ECO:0007669"/>
    <property type="project" value="UniProtKB-KW"/>
</dbReference>
<evidence type="ECO:0000256" key="1">
    <source>
        <dbReference type="ARBA" id="ARBA00022670"/>
    </source>
</evidence>
<organism evidence="7 8">
    <name type="scientific">Chitinophaga oryziterrae</name>
    <dbReference type="NCBI Taxonomy" id="1031224"/>
    <lineage>
        <taxon>Bacteria</taxon>
        <taxon>Pseudomonadati</taxon>
        <taxon>Bacteroidota</taxon>
        <taxon>Chitinophagia</taxon>
        <taxon>Chitinophagales</taxon>
        <taxon>Chitinophagaceae</taxon>
        <taxon>Chitinophaga</taxon>
    </lineage>
</organism>